<evidence type="ECO:0000313" key="4">
    <source>
        <dbReference type="EMBL" id="ETN06252.1"/>
    </source>
</evidence>
<dbReference type="SUPFAM" id="SSF55811">
    <property type="entry name" value="Nudix"/>
    <property type="match status" value="1"/>
</dbReference>
<evidence type="ECO:0000313" key="5">
    <source>
        <dbReference type="Proteomes" id="UP000018817"/>
    </source>
</evidence>
<dbReference type="PROSITE" id="PS51462">
    <property type="entry name" value="NUDIX"/>
    <property type="match status" value="1"/>
</dbReference>
<reference evidence="5" key="1">
    <citation type="submission" date="2011-12" db="EMBL/GenBank/DDBJ databases">
        <authorList>
            <consortium name="The Broad Institute Genome Sequencing Platform"/>
            <person name="Russ C."/>
            <person name="Tyler B."/>
            <person name="Panabieres F."/>
            <person name="Shan W."/>
            <person name="Tripathy S."/>
            <person name="Grunwald N."/>
            <person name="Machado M."/>
            <person name="Young S.K."/>
            <person name="Zeng Q."/>
            <person name="Gargeya S."/>
            <person name="Fitzgerald M."/>
            <person name="Haas B."/>
            <person name="Abouelleil A."/>
            <person name="Alvarado L."/>
            <person name="Arachchi H.M."/>
            <person name="Berlin A."/>
            <person name="Chapman S.B."/>
            <person name="Gearin G."/>
            <person name="Goldberg J."/>
            <person name="Griggs A."/>
            <person name="Gujja S."/>
            <person name="Hansen M."/>
            <person name="Heiman D."/>
            <person name="Howarth C."/>
            <person name="Larimer J."/>
            <person name="Lui A."/>
            <person name="MacDonald P.J.P."/>
            <person name="McCowen C."/>
            <person name="Montmayeur A."/>
            <person name="Murphy C."/>
            <person name="Neiman D."/>
            <person name="Pearson M."/>
            <person name="Priest M."/>
            <person name="Roberts A."/>
            <person name="Saif S."/>
            <person name="Shea T."/>
            <person name="Sisk P."/>
            <person name="Stolte C."/>
            <person name="Sykes S."/>
            <person name="Wortman J."/>
            <person name="Nusbaum C."/>
            <person name="Birren B."/>
        </authorList>
    </citation>
    <scope>NUCLEOTIDE SEQUENCE [LARGE SCALE GENOMIC DNA]</scope>
    <source>
        <strain evidence="5">INRA-310</strain>
    </source>
</reference>
<evidence type="ECO:0000256" key="2">
    <source>
        <dbReference type="ARBA" id="ARBA00022801"/>
    </source>
</evidence>
<dbReference type="EMBL" id="KI669597">
    <property type="protein sequence ID" value="ETN06252.1"/>
    <property type="molecule type" value="Genomic_DNA"/>
</dbReference>
<dbReference type="RefSeq" id="XP_008908754.1">
    <property type="nucleotide sequence ID" value="XM_008910506.1"/>
</dbReference>
<reference evidence="4 5" key="2">
    <citation type="submission" date="2013-11" db="EMBL/GenBank/DDBJ databases">
        <title>The Genome Sequence of Phytophthora parasitica INRA-310.</title>
        <authorList>
            <consortium name="The Broad Institute Genomics Platform"/>
            <person name="Russ C."/>
            <person name="Tyler B."/>
            <person name="Panabieres F."/>
            <person name="Shan W."/>
            <person name="Tripathy S."/>
            <person name="Grunwald N."/>
            <person name="Machado M."/>
            <person name="Johnson C.S."/>
            <person name="Arredondo F."/>
            <person name="Hong C."/>
            <person name="Coffey M."/>
            <person name="Young S.K."/>
            <person name="Zeng Q."/>
            <person name="Gargeya S."/>
            <person name="Fitzgerald M."/>
            <person name="Abouelleil A."/>
            <person name="Alvarado L."/>
            <person name="Chapman S.B."/>
            <person name="Gainer-Dewar J."/>
            <person name="Goldberg J."/>
            <person name="Griggs A."/>
            <person name="Gujja S."/>
            <person name="Hansen M."/>
            <person name="Howarth C."/>
            <person name="Imamovic A."/>
            <person name="Ireland A."/>
            <person name="Larimer J."/>
            <person name="McCowan C."/>
            <person name="Murphy C."/>
            <person name="Pearson M."/>
            <person name="Poon T.W."/>
            <person name="Priest M."/>
            <person name="Roberts A."/>
            <person name="Saif S."/>
            <person name="Shea T."/>
            <person name="Sykes S."/>
            <person name="Wortman J."/>
            <person name="Nusbaum C."/>
            <person name="Birren B."/>
        </authorList>
    </citation>
    <scope>NUCLEOTIDE SEQUENCE [LARGE SCALE GENOMIC DNA]</scope>
    <source>
        <strain evidence="4 5">INRA-310</strain>
    </source>
</reference>
<keyword evidence="2" id="KW-0378">Hydrolase</keyword>
<dbReference type="PANTHER" id="PTHR43046">
    <property type="entry name" value="GDP-MANNOSE MANNOSYL HYDROLASE"/>
    <property type="match status" value="1"/>
</dbReference>
<dbReference type="VEuPathDB" id="FungiDB:PPTG_14015"/>
<dbReference type="CDD" id="cd02883">
    <property type="entry name" value="NUDIX_Hydrolase"/>
    <property type="match status" value="1"/>
</dbReference>
<dbReference type="GeneID" id="20183329"/>
<organism evidence="4 5">
    <name type="scientific">Phytophthora nicotianae (strain INRA-310)</name>
    <name type="common">Phytophthora parasitica</name>
    <dbReference type="NCBI Taxonomy" id="761204"/>
    <lineage>
        <taxon>Eukaryota</taxon>
        <taxon>Sar</taxon>
        <taxon>Stramenopiles</taxon>
        <taxon>Oomycota</taxon>
        <taxon>Peronosporomycetes</taxon>
        <taxon>Peronosporales</taxon>
        <taxon>Peronosporaceae</taxon>
        <taxon>Phytophthora</taxon>
    </lineage>
</organism>
<dbReference type="OrthoDB" id="276276at2759"/>
<dbReference type="PANTHER" id="PTHR43046:SF16">
    <property type="entry name" value="ADP-RIBOSE PYROPHOSPHATASE YJHB-RELATED"/>
    <property type="match status" value="1"/>
</dbReference>
<dbReference type="GO" id="GO:0016787">
    <property type="term" value="F:hydrolase activity"/>
    <property type="evidence" value="ECO:0007669"/>
    <property type="project" value="UniProtKB-KW"/>
</dbReference>
<dbReference type="Gene3D" id="3.90.79.10">
    <property type="entry name" value="Nucleoside Triphosphate Pyrophosphohydrolase"/>
    <property type="match status" value="1"/>
</dbReference>
<dbReference type="Pfam" id="PF00293">
    <property type="entry name" value="NUDIX"/>
    <property type="match status" value="1"/>
</dbReference>
<evidence type="ECO:0000259" key="3">
    <source>
        <dbReference type="PROSITE" id="PS51462"/>
    </source>
</evidence>
<sequence length="101" mass="11965">MSSFQVNRGRRNHRRRYDRPRYALSWGIIVLDPQNRVLLLKHRQGHWTFCKGGKELGDTSPIHTAARELLEETGLRVPKLWVEEESWSEYCSATELVRYQP</sequence>
<name>W2PZE8_PHYN3</name>
<proteinExistence type="predicted"/>
<evidence type="ECO:0000256" key="1">
    <source>
        <dbReference type="ARBA" id="ARBA00001946"/>
    </source>
</evidence>
<comment type="cofactor">
    <cofactor evidence="1">
        <name>Mg(2+)</name>
        <dbReference type="ChEBI" id="CHEBI:18420"/>
    </cofactor>
</comment>
<dbReference type="InterPro" id="IPR015797">
    <property type="entry name" value="NUDIX_hydrolase-like_dom_sf"/>
</dbReference>
<dbReference type="Proteomes" id="UP000018817">
    <property type="component" value="Unassembled WGS sequence"/>
</dbReference>
<dbReference type="InterPro" id="IPR000086">
    <property type="entry name" value="NUDIX_hydrolase_dom"/>
</dbReference>
<accession>W2PZE8</accession>
<dbReference type="AlphaFoldDB" id="W2PZE8"/>
<feature type="domain" description="Nudix hydrolase" evidence="3">
    <location>
        <begin position="21"/>
        <end position="101"/>
    </location>
</feature>
<protein>
    <recommendedName>
        <fullName evidence="3">Nudix hydrolase domain-containing protein</fullName>
    </recommendedName>
</protein>
<gene>
    <name evidence="4" type="ORF">PPTG_14015</name>
</gene>